<feature type="chain" id="PRO_5015105652" description="Lipoprotein" evidence="1">
    <location>
        <begin position="24"/>
        <end position="104"/>
    </location>
</feature>
<gene>
    <name evidence="2" type="ORF">C7I55_04815</name>
</gene>
<evidence type="ECO:0008006" key="4">
    <source>
        <dbReference type="Google" id="ProtNLM"/>
    </source>
</evidence>
<organism evidence="2 3">
    <name type="scientific">Allosphingosinicella deserti</name>
    <dbReference type="NCBI Taxonomy" id="2116704"/>
    <lineage>
        <taxon>Bacteria</taxon>
        <taxon>Pseudomonadati</taxon>
        <taxon>Pseudomonadota</taxon>
        <taxon>Alphaproteobacteria</taxon>
        <taxon>Sphingomonadales</taxon>
        <taxon>Sphingomonadaceae</taxon>
        <taxon>Allosphingosinicella</taxon>
    </lineage>
</organism>
<sequence>MGQAMRILFAAVALLLVSCSTVAENRITTALADAGLSEPVAECIAERMVDRLSWDQLRGLSALSEKRRGKKLSLPEFLHHYRAALDPEVYAVMTRAGVRCALTA</sequence>
<dbReference type="PROSITE" id="PS51257">
    <property type="entry name" value="PROKAR_LIPOPROTEIN"/>
    <property type="match status" value="1"/>
</dbReference>
<feature type="signal peptide" evidence="1">
    <location>
        <begin position="1"/>
        <end position="23"/>
    </location>
</feature>
<evidence type="ECO:0000313" key="3">
    <source>
        <dbReference type="Proteomes" id="UP000241167"/>
    </source>
</evidence>
<dbReference type="Proteomes" id="UP000241167">
    <property type="component" value="Unassembled WGS sequence"/>
</dbReference>
<proteinExistence type="predicted"/>
<reference evidence="2 3" key="1">
    <citation type="submission" date="2018-03" db="EMBL/GenBank/DDBJ databases">
        <title>The draft genome of Sphingosinicella sp. GL-C-18.</title>
        <authorList>
            <person name="Liu L."/>
            <person name="Li L."/>
            <person name="Liang L."/>
            <person name="Zhang X."/>
            <person name="Wang T."/>
        </authorList>
    </citation>
    <scope>NUCLEOTIDE SEQUENCE [LARGE SCALE GENOMIC DNA]</scope>
    <source>
        <strain evidence="2 3">GL-C-18</strain>
    </source>
</reference>
<dbReference type="AlphaFoldDB" id="A0A2P7QUJ0"/>
<dbReference type="EMBL" id="PXYI01000002">
    <property type="protein sequence ID" value="PSJ41628.1"/>
    <property type="molecule type" value="Genomic_DNA"/>
</dbReference>
<name>A0A2P7QUJ0_9SPHN</name>
<comment type="caution">
    <text evidence="2">The sequence shown here is derived from an EMBL/GenBank/DDBJ whole genome shotgun (WGS) entry which is preliminary data.</text>
</comment>
<dbReference type="OrthoDB" id="7409816at2"/>
<evidence type="ECO:0000313" key="2">
    <source>
        <dbReference type="EMBL" id="PSJ41628.1"/>
    </source>
</evidence>
<keyword evidence="1" id="KW-0732">Signal</keyword>
<accession>A0A2P7QUJ0</accession>
<protein>
    <recommendedName>
        <fullName evidence="4">Lipoprotein</fullName>
    </recommendedName>
</protein>
<keyword evidence="3" id="KW-1185">Reference proteome</keyword>
<evidence type="ECO:0000256" key="1">
    <source>
        <dbReference type="SAM" id="SignalP"/>
    </source>
</evidence>